<dbReference type="EMBL" id="BAABIC010000034">
    <property type="protein sequence ID" value="GAA4712493.1"/>
    <property type="molecule type" value="Genomic_DNA"/>
</dbReference>
<reference evidence="3" key="1">
    <citation type="journal article" date="2019" name="Int. J. Syst. Evol. Microbiol.">
        <title>The Global Catalogue of Microorganisms (GCM) 10K type strain sequencing project: providing services to taxonomists for standard genome sequencing and annotation.</title>
        <authorList>
            <consortium name="The Broad Institute Genomics Platform"/>
            <consortium name="The Broad Institute Genome Sequencing Center for Infectious Disease"/>
            <person name="Wu L."/>
            <person name="Ma J."/>
        </authorList>
    </citation>
    <scope>NUCLEOTIDE SEQUENCE [LARGE SCALE GENOMIC DNA]</scope>
    <source>
        <strain evidence="3">JCM 18055</strain>
    </source>
</reference>
<gene>
    <name evidence="2" type="ORF">GCM10023215_64040</name>
</gene>
<dbReference type="RefSeq" id="WP_345384549.1">
    <property type="nucleotide sequence ID" value="NZ_BAABIC010000034.1"/>
</dbReference>
<name>A0ABP8XPM6_9PSEU</name>
<evidence type="ECO:0000256" key="1">
    <source>
        <dbReference type="SAM" id="MobiDB-lite"/>
    </source>
</evidence>
<accession>A0ABP8XPM6</accession>
<keyword evidence="3" id="KW-1185">Reference proteome</keyword>
<dbReference type="Proteomes" id="UP001500325">
    <property type="component" value="Unassembled WGS sequence"/>
</dbReference>
<sequence length="197" mass="21489">MAEQERRLDGTHHPVVVIGGGQATGPYQVPRVPRTAERLPDAVTQLHSSDYRNPEQLHRRDGGRDIDLRRFALEGMQLHGRLLGIAHGRVRFAADLRSNLDGAGGRGYPTHERGVTSRPGLYLLGLPWQYTWGSGRFSGVAADAEHLLGRIVELRRRGAAADGLLRLAGTPTSTFPEAARKDMGLADEDRVAPHAVA</sequence>
<feature type="region of interest" description="Disordered" evidence="1">
    <location>
        <begin position="1"/>
        <end position="28"/>
    </location>
</feature>
<evidence type="ECO:0000313" key="3">
    <source>
        <dbReference type="Proteomes" id="UP001500325"/>
    </source>
</evidence>
<proteinExistence type="predicted"/>
<evidence type="ECO:0000313" key="2">
    <source>
        <dbReference type="EMBL" id="GAA4712493.1"/>
    </source>
</evidence>
<organism evidence="2 3">
    <name type="scientific">Pseudonocardia yuanmonensis</name>
    <dbReference type="NCBI Taxonomy" id="1095914"/>
    <lineage>
        <taxon>Bacteria</taxon>
        <taxon>Bacillati</taxon>
        <taxon>Actinomycetota</taxon>
        <taxon>Actinomycetes</taxon>
        <taxon>Pseudonocardiales</taxon>
        <taxon>Pseudonocardiaceae</taxon>
        <taxon>Pseudonocardia</taxon>
    </lineage>
</organism>
<feature type="compositionally biased region" description="Basic and acidic residues" evidence="1">
    <location>
        <begin position="1"/>
        <end position="12"/>
    </location>
</feature>
<protein>
    <submittedName>
        <fullName evidence="2">Uncharacterized protein</fullName>
    </submittedName>
</protein>
<comment type="caution">
    <text evidence="2">The sequence shown here is derived from an EMBL/GenBank/DDBJ whole genome shotgun (WGS) entry which is preliminary data.</text>
</comment>